<evidence type="ECO:0000256" key="1">
    <source>
        <dbReference type="SAM" id="Phobius"/>
    </source>
</evidence>
<proteinExistence type="predicted"/>
<protein>
    <submittedName>
        <fullName evidence="2">Uncharacterized protein</fullName>
    </submittedName>
</protein>
<keyword evidence="1" id="KW-0472">Membrane</keyword>
<keyword evidence="1" id="KW-1133">Transmembrane helix</keyword>
<gene>
    <name evidence="2" type="ORF">KBTEX_01846</name>
</gene>
<name>A0A5B8RBS1_9ZZZZ</name>
<feature type="transmembrane region" description="Helical" evidence="1">
    <location>
        <begin position="43"/>
        <end position="60"/>
    </location>
</feature>
<accession>A0A5B8RBS1</accession>
<evidence type="ECO:0000313" key="2">
    <source>
        <dbReference type="EMBL" id="QEA05523.1"/>
    </source>
</evidence>
<feature type="transmembrane region" description="Helical" evidence="1">
    <location>
        <begin position="72"/>
        <end position="91"/>
    </location>
</feature>
<dbReference type="AlphaFoldDB" id="A0A5B8RBS1"/>
<dbReference type="EMBL" id="MN079103">
    <property type="protein sequence ID" value="QEA05523.1"/>
    <property type="molecule type" value="Genomic_DNA"/>
</dbReference>
<reference evidence="2" key="1">
    <citation type="submission" date="2019-06" db="EMBL/GenBank/DDBJ databases">
        <authorList>
            <person name="Murdoch R.W."/>
            <person name="Fathepure B."/>
        </authorList>
    </citation>
    <scope>NUCLEOTIDE SEQUENCE</scope>
</reference>
<sequence>MTHRQRLASWLFAGWHLARMPVPDDPATLAARRRWCRDHCGDFAGRWFGIGAALWLFYVFPLRPALPMETDYGWPGIAALVAFVIGVWYIVRQIYAQSKVGPPPIDPPMDMRGPDDR</sequence>
<organism evidence="2">
    <name type="scientific">uncultured organism</name>
    <dbReference type="NCBI Taxonomy" id="155900"/>
    <lineage>
        <taxon>unclassified sequences</taxon>
        <taxon>environmental samples</taxon>
    </lineage>
</organism>
<keyword evidence="1" id="KW-0812">Transmembrane</keyword>